<evidence type="ECO:0000256" key="5">
    <source>
        <dbReference type="ARBA" id="ARBA00023136"/>
    </source>
</evidence>
<keyword evidence="2" id="KW-1003">Cell membrane</keyword>
<dbReference type="PANTHER" id="PTHR30250">
    <property type="entry name" value="PST FAMILY PREDICTED COLANIC ACID TRANSPORTER"/>
    <property type="match status" value="1"/>
</dbReference>
<feature type="transmembrane region" description="Helical" evidence="6">
    <location>
        <begin position="7"/>
        <end position="26"/>
    </location>
</feature>
<evidence type="ECO:0008006" key="9">
    <source>
        <dbReference type="Google" id="ProtNLM"/>
    </source>
</evidence>
<reference evidence="7 8" key="1">
    <citation type="submission" date="2023-08" db="EMBL/GenBank/DDBJ databases">
        <title>Phytohabitans sansha sp. nov., isolated from marine sediment.</title>
        <authorList>
            <person name="Zhao Y."/>
            <person name="Yi K."/>
        </authorList>
    </citation>
    <scope>NUCLEOTIDE SEQUENCE [LARGE SCALE GENOMIC DNA]</scope>
    <source>
        <strain evidence="7 8">ZYX-F-186</strain>
    </source>
</reference>
<keyword evidence="3 6" id="KW-0812">Transmembrane</keyword>
<organism evidence="7 8">
    <name type="scientific">Phytohabitans maris</name>
    <dbReference type="NCBI Taxonomy" id="3071409"/>
    <lineage>
        <taxon>Bacteria</taxon>
        <taxon>Bacillati</taxon>
        <taxon>Actinomycetota</taxon>
        <taxon>Actinomycetes</taxon>
        <taxon>Micromonosporales</taxon>
        <taxon>Micromonosporaceae</taxon>
    </lineage>
</organism>
<sequence length="420" mass="42346">MVRNASALMASTVATAAAGFLFWVVAARFFPAATVGRASALISAMTLLAALAQLNLVSLFARFLPTAGHRTRWIVFGGYAASAGMALLMAAGYLGFGLGTGTAGTSVPLFVLAVVAGAQLFIQDGVLAALGKAVWVPVKNALLAGLRLTLLVALASGATAGRIFVAWAAPAIAVALVVVYWVVFRLVPAHGRTPAGPAGGGIASFVSAEYVNGLISNAVSFVPPVLVATALGDVASAHFYLPWIMGVSVTTLLWNLVTSYVVTASGSKAASGAHNPRAHLDRLVRLGLLVVVPSALVLTLAPGPLLRIFGPEYAAEGATALRLIGLALPCTAVVLLYAAFATMAKRMWPLAAVQLTAATVFLAGAALGVGPLGTTGPALAYLVAQAGAALLVLPAVVRHHRAATAATAVTPVPVVAGGTP</sequence>
<feature type="transmembrane region" description="Helical" evidence="6">
    <location>
        <begin position="38"/>
        <end position="61"/>
    </location>
</feature>
<accession>A0ABU0ZH26</accession>
<feature type="transmembrane region" description="Helical" evidence="6">
    <location>
        <begin position="378"/>
        <end position="397"/>
    </location>
</feature>
<name>A0ABU0ZH26_9ACTN</name>
<keyword evidence="8" id="KW-1185">Reference proteome</keyword>
<keyword evidence="4 6" id="KW-1133">Transmembrane helix</keyword>
<feature type="transmembrane region" description="Helical" evidence="6">
    <location>
        <begin position="352"/>
        <end position="372"/>
    </location>
</feature>
<dbReference type="Proteomes" id="UP001230908">
    <property type="component" value="Unassembled WGS sequence"/>
</dbReference>
<evidence type="ECO:0000256" key="1">
    <source>
        <dbReference type="ARBA" id="ARBA00004651"/>
    </source>
</evidence>
<comment type="caution">
    <text evidence="7">The sequence shown here is derived from an EMBL/GenBank/DDBJ whole genome shotgun (WGS) entry which is preliminary data.</text>
</comment>
<evidence type="ECO:0000313" key="7">
    <source>
        <dbReference type="EMBL" id="MDQ7905781.1"/>
    </source>
</evidence>
<dbReference type="EMBL" id="JAVHUY010000012">
    <property type="protein sequence ID" value="MDQ7905781.1"/>
    <property type="molecule type" value="Genomic_DNA"/>
</dbReference>
<evidence type="ECO:0000256" key="3">
    <source>
        <dbReference type="ARBA" id="ARBA00022692"/>
    </source>
</evidence>
<comment type="subcellular location">
    <subcellularLocation>
        <location evidence="1">Cell membrane</location>
        <topology evidence="1">Multi-pass membrane protein</topology>
    </subcellularLocation>
</comment>
<feature type="transmembrane region" description="Helical" evidence="6">
    <location>
        <begin position="141"/>
        <end position="158"/>
    </location>
</feature>
<dbReference type="PANTHER" id="PTHR30250:SF11">
    <property type="entry name" value="O-ANTIGEN TRANSPORTER-RELATED"/>
    <property type="match status" value="1"/>
</dbReference>
<evidence type="ECO:0000313" key="8">
    <source>
        <dbReference type="Proteomes" id="UP001230908"/>
    </source>
</evidence>
<feature type="transmembrane region" description="Helical" evidence="6">
    <location>
        <begin position="164"/>
        <end position="183"/>
    </location>
</feature>
<feature type="transmembrane region" description="Helical" evidence="6">
    <location>
        <begin position="108"/>
        <end position="129"/>
    </location>
</feature>
<feature type="transmembrane region" description="Helical" evidence="6">
    <location>
        <begin position="283"/>
        <end position="301"/>
    </location>
</feature>
<feature type="transmembrane region" description="Helical" evidence="6">
    <location>
        <begin position="239"/>
        <end position="262"/>
    </location>
</feature>
<evidence type="ECO:0000256" key="4">
    <source>
        <dbReference type="ARBA" id="ARBA00022989"/>
    </source>
</evidence>
<feature type="transmembrane region" description="Helical" evidence="6">
    <location>
        <begin position="321"/>
        <end position="340"/>
    </location>
</feature>
<dbReference type="RefSeq" id="WP_308713054.1">
    <property type="nucleotide sequence ID" value="NZ_JAVHUY010000012.1"/>
</dbReference>
<dbReference type="InterPro" id="IPR050833">
    <property type="entry name" value="Poly_Biosynth_Transport"/>
</dbReference>
<evidence type="ECO:0000256" key="2">
    <source>
        <dbReference type="ARBA" id="ARBA00022475"/>
    </source>
</evidence>
<proteinExistence type="predicted"/>
<evidence type="ECO:0000256" key="6">
    <source>
        <dbReference type="SAM" id="Phobius"/>
    </source>
</evidence>
<gene>
    <name evidence="7" type="ORF">RB614_14775</name>
</gene>
<keyword evidence="5 6" id="KW-0472">Membrane</keyword>
<feature type="transmembrane region" description="Helical" evidence="6">
    <location>
        <begin position="73"/>
        <end position="96"/>
    </location>
</feature>
<protein>
    <recommendedName>
        <fullName evidence="9">O-antigen/teichoic acid export membrane protein</fullName>
    </recommendedName>
</protein>